<dbReference type="Pfam" id="PF10358">
    <property type="entry name" value="NT-C2"/>
    <property type="match status" value="1"/>
</dbReference>
<feature type="region of interest" description="Disordered" evidence="1">
    <location>
        <begin position="326"/>
        <end position="360"/>
    </location>
</feature>
<evidence type="ECO:0000256" key="1">
    <source>
        <dbReference type="SAM" id="MobiDB-lite"/>
    </source>
</evidence>
<reference evidence="4" key="1">
    <citation type="journal article" date="2018" name="Nat. Plants">
        <title>Whole-genome landscape of Medicago truncatula symbiotic genes.</title>
        <authorList>
            <person name="Pecrix Y."/>
            <person name="Staton S.E."/>
            <person name="Sallet E."/>
            <person name="Lelandais-Briere C."/>
            <person name="Moreau S."/>
            <person name="Carrere S."/>
            <person name="Blein T."/>
            <person name="Jardinaud M.F."/>
            <person name="Latrasse D."/>
            <person name="Zouine M."/>
            <person name="Zahm M."/>
            <person name="Kreplak J."/>
            <person name="Mayjonade B."/>
            <person name="Satge C."/>
            <person name="Perez M."/>
            <person name="Cauet S."/>
            <person name="Marande W."/>
            <person name="Chantry-Darmon C."/>
            <person name="Lopez-Roques C."/>
            <person name="Bouchez O."/>
            <person name="Berard A."/>
            <person name="Debelle F."/>
            <person name="Munos S."/>
            <person name="Bendahmane A."/>
            <person name="Berges H."/>
            <person name="Niebel A."/>
            <person name="Buitink J."/>
            <person name="Frugier F."/>
            <person name="Benhamed M."/>
            <person name="Crespi M."/>
            <person name="Gouzy J."/>
            <person name="Gamas P."/>
        </authorList>
    </citation>
    <scope>NUCLEOTIDE SEQUENCE [LARGE SCALE GENOMIC DNA]</scope>
    <source>
        <strain evidence="4">cv. Jemalong A17</strain>
    </source>
</reference>
<feature type="region of interest" description="Disordered" evidence="1">
    <location>
        <begin position="1"/>
        <end position="23"/>
    </location>
</feature>
<evidence type="ECO:0000259" key="2">
    <source>
        <dbReference type="PROSITE" id="PS51840"/>
    </source>
</evidence>
<organism evidence="3 4">
    <name type="scientific">Medicago truncatula</name>
    <name type="common">Barrel medic</name>
    <name type="synonym">Medicago tribuloides</name>
    <dbReference type="NCBI Taxonomy" id="3880"/>
    <lineage>
        <taxon>Eukaryota</taxon>
        <taxon>Viridiplantae</taxon>
        <taxon>Streptophyta</taxon>
        <taxon>Embryophyta</taxon>
        <taxon>Tracheophyta</taxon>
        <taxon>Spermatophyta</taxon>
        <taxon>Magnoliopsida</taxon>
        <taxon>eudicotyledons</taxon>
        <taxon>Gunneridae</taxon>
        <taxon>Pentapetalae</taxon>
        <taxon>rosids</taxon>
        <taxon>fabids</taxon>
        <taxon>Fabales</taxon>
        <taxon>Fabaceae</taxon>
        <taxon>Papilionoideae</taxon>
        <taxon>50 kb inversion clade</taxon>
        <taxon>NPAAA clade</taxon>
        <taxon>Hologalegina</taxon>
        <taxon>IRL clade</taxon>
        <taxon>Trifolieae</taxon>
        <taxon>Medicago</taxon>
    </lineage>
</organism>
<dbReference type="Proteomes" id="UP000265566">
    <property type="component" value="Chromosome 1"/>
</dbReference>
<feature type="domain" description="C2 NT-type" evidence="2">
    <location>
        <begin position="94"/>
        <end position="242"/>
    </location>
</feature>
<dbReference type="InterPro" id="IPR019448">
    <property type="entry name" value="NT-C2"/>
</dbReference>
<dbReference type="OrthoDB" id="2019483at2759"/>
<dbReference type="PANTHER" id="PTHR33414:SF10">
    <property type="entry name" value="PROTEIN PLASTID MOVEMENT IMPAIRED 1-RELATED 2"/>
    <property type="match status" value="1"/>
</dbReference>
<evidence type="ECO:0000313" key="4">
    <source>
        <dbReference type="Proteomes" id="UP000265566"/>
    </source>
</evidence>
<dbReference type="AlphaFoldDB" id="A0A396JLD9"/>
<feature type="compositionally biased region" description="Polar residues" evidence="1">
    <location>
        <begin position="326"/>
        <end position="355"/>
    </location>
</feature>
<evidence type="ECO:0000313" key="3">
    <source>
        <dbReference type="EMBL" id="RHN77073.1"/>
    </source>
</evidence>
<comment type="caution">
    <text evidence="3">The sequence shown here is derived from an EMBL/GenBank/DDBJ whole genome shotgun (WGS) entry which is preliminary data.</text>
</comment>
<dbReference type="EMBL" id="PSQE01000001">
    <property type="protein sequence ID" value="RHN77073.1"/>
    <property type="molecule type" value="Genomic_DNA"/>
</dbReference>
<sequence length="1065" mass="119282">MMMKPNFESQNKDVGETETDSNIGHEELLRDIEELSKALYLDNTPFKPSTLSAEKSRSSKSQLNSTPRFVSEDLLIGDKKLSSKWNWKKPLKVLTNIGSQKFVCCFNLHVHSIEGLPLSFDGVRLSVHWKRKNSILQTCPSRVLDGSAEFDETLVHRCSVYGGRVVSGRSVKYESKRFLIYASVVGEPEHDIGKHQVDLTRLLPRSLEELRGDKSSGKWSTSFRLVGKALGARLNVSFGYQVMKDDLMRFGASTGNVVNLVNLKTNTSIPDNVAGFSSNNRDVIKLRPTQNDVVLSNEAVMNSGSGFSKSITFLYQKLDEENFNNSACADSESSQGSNLNVSDDTEFSISEQGVETSEEDSFEFDQTRIQIVDMSTVEIIDVDEIIKDDDTFVDNNASCDSLDTICSRNVNWDIADNSKHRFSISCVDLLSMKIKDSVSETSKFLDKEEHYFSVKSNDKAHKKSHSLDDVIDSVASDLPSMKIKDSVSETSEFLDKEEHYLSAKSNDKAHKRSHSLDDVIDSVASDFLKTLALESGSFRSSCDGDPMSPREKLLRQFENEALASGNFAFDFNANEEELGQYTLEHNYEDYDVDSDLSLIIGAAEEEYEREDQSLMQRRKAKILEDLETDTLMQQWGLDERDFENSPRTWSGGFGSPIEISDEEPSILPSIGEGLGSFFQTRSGGFLRSMCPSLFRNAKNCGSLIIQASNPVVLPAKIGNDILDILLYMASARVEELCNYISKSMPLQDITGKSIKHIVSDAKTNTEASGRKGSWQHNLFEEFPCSYLTDKDKCLDSLSLETIAPMTINKIESLLIEGLRIQSSLSNEDAPSCIRGEINNDLDGLMDLSVTLDQWLRLDSGIIQGEHNLEQILKILKAHNSKITELYNEGLGNGIDKEKIDGRKRCYLGEHATMAFMIQHRDPLRNYEAVGVPMLVLTQAERVDIHEMEKDCDNFVENEDIDKEPPQSRFKIKEIHIAGVLTKNGGNRQVWGTASQQQSGLRWLLSSGMCNTVKHSSSKSKSIVVRSSSLFANKLMNQDILWSISCVNSNIETNAHIRNPDIMFPK</sequence>
<name>A0A396JLD9_MEDTR</name>
<gene>
    <name evidence="3" type="ORF">MtrunA17_Chr1g0150791</name>
</gene>
<dbReference type="InterPro" id="IPR039614">
    <property type="entry name" value="PMI1-like"/>
</dbReference>
<dbReference type="PROSITE" id="PS51840">
    <property type="entry name" value="C2_NT"/>
    <property type="match status" value="1"/>
</dbReference>
<dbReference type="Gramene" id="rna484">
    <property type="protein sequence ID" value="RHN77073.1"/>
    <property type="gene ID" value="gene484"/>
</dbReference>
<dbReference type="InterPro" id="IPR048972">
    <property type="entry name" value="PMI1_PMIR1-2_C"/>
</dbReference>
<dbReference type="Pfam" id="PF21745">
    <property type="entry name" value="PMI1_PMIR1-2_C"/>
    <property type="match status" value="1"/>
</dbReference>
<accession>A0A396JLD9</accession>
<protein>
    <submittedName>
        <fullName evidence="3">Putative EEIG1/EHBP1 domain-containing protein</fullName>
    </submittedName>
</protein>
<proteinExistence type="predicted"/>
<dbReference type="PANTHER" id="PTHR33414">
    <property type="entry name" value="PROTEIN PLASTID MOVEMENT IMPAIRED 1-RELATED 1"/>
    <property type="match status" value="1"/>
</dbReference>